<feature type="domain" description="C-type lectin" evidence="5">
    <location>
        <begin position="140"/>
        <end position="263"/>
    </location>
</feature>
<feature type="coiled-coil region" evidence="3">
    <location>
        <begin position="98"/>
        <end position="125"/>
    </location>
</feature>
<evidence type="ECO:0000259" key="5">
    <source>
        <dbReference type="PROSITE" id="PS50041"/>
    </source>
</evidence>
<dbReference type="PROSITE" id="PS50041">
    <property type="entry name" value="C_TYPE_LECTIN_2"/>
    <property type="match status" value="1"/>
</dbReference>
<dbReference type="SUPFAM" id="SSF56436">
    <property type="entry name" value="C-type lectin-like"/>
    <property type="match status" value="1"/>
</dbReference>
<protein>
    <submittedName>
        <fullName evidence="7">C-type lectin domain family 3 member A-like isoform X2</fullName>
    </submittedName>
</protein>
<keyword evidence="4" id="KW-0472">Membrane</keyword>
<dbReference type="InterPro" id="IPR016187">
    <property type="entry name" value="CTDL_fold"/>
</dbReference>
<dbReference type="AlphaFoldDB" id="A0A6P5AXW0"/>
<reference evidence="7" key="1">
    <citation type="submission" date="2025-08" db="UniProtKB">
        <authorList>
            <consortium name="RefSeq"/>
        </authorList>
    </citation>
    <scope>IDENTIFICATION</scope>
    <source>
        <tissue evidence="7">Gonad</tissue>
    </source>
</reference>
<dbReference type="RefSeq" id="XP_019646886.1">
    <property type="nucleotide sequence ID" value="XM_019791327.1"/>
</dbReference>
<dbReference type="OrthoDB" id="10032136at2759"/>
<dbReference type="PANTHER" id="PTHR22799">
    <property type="entry name" value="TETRANECTIN-RELATED"/>
    <property type="match status" value="1"/>
</dbReference>
<dbReference type="SMART" id="SM00034">
    <property type="entry name" value="CLECT"/>
    <property type="match status" value="1"/>
</dbReference>
<keyword evidence="1" id="KW-0430">Lectin</keyword>
<dbReference type="PROSITE" id="PS00615">
    <property type="entry name" value="C_TYPE_LECTIN_1"/>
    <property type="match status" value="1"/>
</dbReference>
<keyword evidence="6" id="KW-1185">Reference proteome</keyword>
<keyword evidence="4" id="KW-0812">Transmembrane</keyword>
<evidence type="ECO:0000256" key="3">
    <source>
        <dbReference type="SAM" id="Coils"/>
    </source>
</evidence>
<dbReference type="GeneID" id="109487348"/>
<gene>
    <name evidence="7" type="primary">LOC109487348</name>
</gene>
<dbReference type="InterPro" id="IPR016186">
    <property type="entry name" value="C-type_lectin-like/link_sf"/>
</dbReference>
<evidence type="ECO:0000313" key="7">
    <source>
        <dbReference type="RefSeq" id="XP_019646886.1"/>
    </source>
</evidence>
<evidence type="ECO:0000256" key="4">
    <source>
        <dbReference type="SAM" id="Phobius"/>
    </source>
</evidence>
<dbReference type="Proteomes" id="UP000515135">
    <property type="component" value="Unplaced"/>
</dbReference>
<evidence type="ECO:0000256" key="1">
    <source>
        <dbReference type="ARBA" id="ARBA00022734"/>
    </source>
</evidence>
<accession>A0A6P5AXW0</accession>
<dbReference type="InterPro" id="IPR001304">
    <property type="entry name" value="C-type_lectin-like"/>
</dbReference>
<feature type="transmembrane region" description="Helical" evidence="4">
    <location>
        <begin position="20"/>
        <end position="43"/>
    </location>
</feature>
<dbReference type="CDD" id="cd00037">
    <property type="entry name" value="CLECT"/>
    <property type="match status" value="1"/>
</dbReference>
<dbReference type="Pfam" id="PF00059">
    <property type="entry name" value="Lectin_C"/>
    <property type="match status" value="1"/>
</dbReference>
<dbReference type="InterPro" id="IPR051663">
    <property type="entry name" value="CLec_Tetranectin-domain"/>
</dbReference>
<evidence type="ECO:0000313" key="6">
    <source>
        <dbReference type="Proteomes" id="UP000515135"/>
    </source>
</evidence>
<dbReference type="GO" id="GO:0030246">
    <property type="term" value="F:carbohydrate binding"/>
    <property type="evidence" value="ECO:0007669"/>
    <property type="project" value="UniProtKB-KW"/>
</dbReference>
<proteinExistence type="predicted"/>
<dbReference type="PANTHER" id="PTHR22799:SF6">
    <property type="entry name" value="C-TYPE LECTIN DOMAIN FAMILY 4 MEMBER M-LIKE"/>
    <property type="match status" value="1"/>
</dbReference>
<organism evidence="6 7">
    <name type="scientific">Branchiostoma belcheri</name>
    <name type="common">Amphioxus</name>
    <dbReference type="NCBI Taxonomy" id="7741"/>
    <lineage>
        <taxon>Eukaryota</taxon>
        <taxon>Metazoa</taxon>
        <taxon>Chordata</taxon>
        <taxon>Cephalochordata</taxon>
        <taxon>Leptocardii</taxon>
        <taxon>Amphioxiformes</taxon>
        <taxon>Branchiostomatidae</taxon>
        <taxon>Branchiostoma</taxon>
    </lineage>
</organism>
<keyword evidence="2" id="KW-1015">Disulfide bond</keyword>
<sequence length="272" mass="30674">MRNPGQSRVWTSAVKKTISALSIVLNCCLVGAVIFLGVTVMNLKLSMNQLEENTETTIADLSNVIERVQKTLRVAEGISGAPGKRLTNSNLSGTLETEHQILQRLEKLEAGVKKQQDESEEVHAATDRPVSFCPNGYQKYREVCYKAYDTRKKFYESGAACRADGGTLAMPRDSGINAFLVSLIQAVDSYSNFWFGLHDQREDGKWEWIDGTELDGNDFNMWSEGRQSSKNWTEVQNCVLYWWIDQYSWNDSGCLSIMKFICQIVPSDPTNK</sequence>
<evidence type="ECO:0000256" key="2">
    <source>
        <dbReference type="ARBA" id="ARBA00023157"/>
    </source>
</evidence>
<name>A0A6P5AXW0_BRABE</name>
<keyword evidence="3" id="KW-0175">Coiled coil</keyword>
<keyword evidence="4" id="KW-1133">Transmembrane helix</keyword>
<dbReference type="InterPro" id="IPR018378">
    <property type="entry name" value="C-type_lectin_CS"/>
</dbReference>
<dbReference type="Gene3D" id="3.10.100.10">
    <property type="entry name" value="Mannose-Binding Protein A, subunit A"/>
    <property type="match status" value="1"/>
</dbReference>